<dbReference type="AlphaFoldDB" id="A0A5E4XB36"/>
<evidence type="ECO:0000259" key="9">
    <source>
        <dbReference type="PROSITE" id="PS50850"/>
    </source>
</evidence>
<evidence type="ECO:0000256" key="1">
    <source>
        <dbReference type="ARBA" id="ARBA00004651"/>
    </source>
</evidence>
<dbReference type="NCBIfam" id="NF007799">
    <property type="entry name" value="PRK10504.1"/>
    <property type="match status" value="1"/>
</dbReference>
<feature type="transmembrane region" description="Helical" evidence="8">
    <location>
        <begin position="367"/>
        <end position="385"/>
    </location>
</feature>
<feature type="transmembrane region" description="Helical" evidence="8">
    <location>
        <begin position="334"/>
        <end position="355"/>
    </location>
</feature>
<feature type="region of interest" description="Disordered" evidence="7">
    <location>
        <begin position="498"/>
        <end position="518"/>
    </location>
</feature>
<evidence type="ECO:0000256" key="8">
    <source>
        <dbReference type="SAM" id="Phobius"/>
    </source>
</evidence>
<dbReference type="InterPro" id="IPR036259">
    <property type="entry name" value="MFS_trans_sf"/>
</dbReference>
<dbReference type="Gene3D" id="1.20.1250.20">
    <property type="entry name" value="MFS general substrate transporter like domains"/>
    <property type="match status" value="1"/>
</dbReference>
<evidence type="ECO:0000256" key="3">
    <source>
        <dbReference type="ARBA" id="ARBA00022475"/>
    </source>
</evidence>
<dbReference type="EMBL" id="CABPSE010000014">
    <property type="protein sequence ID" value="VVE33425.1"/>
    <property type="molecule type" value="Genomic_DNA"/>
</dbReference>
<dbReference type="GO" id="GO:0005886">
    <property type="term" value="C:plasma membrane"/>
    <property type="evidence" value="ECO:0007669"/>
    <property type="project" value="UniProtKB-SubCell"/>
</dbReference>
<dbReference type="Proteomes" id="UP000383971">
    <property type="component" value="Unassembled WGS sequence"/>
</dbReference>
<feature type="transmembrane region" description="Helical" evidence="8">
    <location>
        <begin position="82"/>
        <end position="106"/>
    </location>
</feature>
<feature type="transmembrane region" description="Helical" evidence="8">
    <location>
        <begin position="172"/>
        <end position="194"/>
    </location>
</feature>
<gene>
    <name evidence="10" type="ORF">PCO31111_03776</name>
</gene>
<keyword evidence="3" id="KW-1003">Cell membrane</keyword>
<dbReference type="InterPro" id="IPR004638">
    <property type="entry name" value="EmrB-like"/>
</dbReference>
<keyword evidence="11" id="KW-1185">Reference proteome</keyword>
<evidence type="ECO:0000256" key="4">
    <source>
        <dbReference type="ARBA" id="ARBA00022692"/>
    </source>
</evidence>
<feature type="transmembrane region" description="Helical" evidence="8">
    <location>
        <begin position="469"/>
        <end position="489"/>
    </location>
</feature>
<comment type="subcellular location">
    <subcellularLocation>
        <location evidence="1">Cell membrane</location>
        <topology evidence="1">Multi-pass membrane protein</topology>
    </subcellularLocation>
</comment>
<dbReference type="InterPro" id="IPR011701">
    <property type="entry name" value="MFS"/>
</dbReference>
<keyword evidence="2" id="KW-0813">Transport</keyword>
<dbReference type="InterPro" id="IPR020846">
    <property type="entry name" value="MFS_dom"/>
</dbReference>
<evidence type="ECO:0000256" key="2">
    <source>
        <dbReference type="ARBA" id="ARBA00022448"/>
    </source>
</evidence>
<evidence type="ECO:0000256" key="6">
    <source>
        <dbReference type="ARBA" id="ARBA00023136"/>
    </source>
</evidence>
<name>A0A5E4XB36_9BURK</name>
<feature type="transmembrane region" description="Helical" evidence="8">
    <location>
        <begin position="431"/>
        <end position="457"/>
    </location>
</feature>
<evidence type="ECO:0000256" key="5">
    <source>
        <dbReference type="ARBA" id="ARBA00022989"/>
    </source>
</evidence>
<feature type="transmembrane region" description="Helical" evidence="8">
    <location>
        <begin position="113"/>
        <end position="133"/>
    </location>
</feature>
<keyword evidence="5 8" id="KW-1133">Transmembrane helix</keyword>
<dbReference type="PROSITE" id="PS50850">
    <property type="entry name" value="MFS"/>
    <property type="match status" value="1"/>
</dbReference>
<accession>A0A5E4XB36</accession>
<feature type="transmembrane region" description="Helical" evidence="8">
    <location>
        <begin position="200"/>
        <end position="223"/>
    </location>
</feature>
<evidence type="ECO:0000313" key="10">
    <source>
        <dbReference type="EMBL" id="VVE33425.1"/>
    </source>
</evidence>
<feature type="transmembrane region" description="Helical" evidence="8">
    <location>
        <begin position="391"/>
        <end position="411"/>
    </location>
</feature>
<organism evidence="10 11">
    <name type="scientific">Pandoraea communis</name>
    <dbReference type="NCBI Taxonomy" id="2508297"/>
    <lineage>
        <taxon>Bacteria</taxon>
        <taxon>Pseudomonadati</taxon>
        <taxon>Pseudomonadota</taxon>
        <taxon>Betaproteobacteria</taxon>
        <taxon>Burkholderiales</taxon>
        <taxon>Burkholderiaceae</taxon>
        <taxon>Pandoraea</taxon>
    </lineage>
</organism>
<evidence type="ECO:0000313" key="11">
    <source>
        <dbReference type="Proteomes" id="UP000383971"/>
    </source>
</evidence>
<dbReference type="PANTHER" id="PTHR42718:SF46">
    <property type="entry name" value="BLR6921 PROTEIN"/>
    <property type="match status" value="1"/>
</dbReference>
<keyword evidence="4 8" id="KW-0812">Transmembrane</keyword>
<dbReference type="PANTHER" id="PTHR42718">
    <property type="entry name" value="MAJOR FACILITATOR SUPERFAMILY MULTIDRUG TRANSPORTER MFSC"/>
    <property type="match status" value="1"/>
</dbReference>
<feature type="domain" description="Major facilitator superfamily (MFS) profile" evidence="9">
    <location>
        <begin position="48"/>
        <end position="496"/>
    </location>
</feature>
<dbReference type="GO" id="GO:0022857">
    <property type="term" value="F:transmembrane transporter activity"/>
    <property type="evidence" value="ECO:0007669"/>
    <property type="project" value="InterPro"/>
</dbReference>
<protein>
    <submittedName>
        <fullName evidence="10">EmrB/QacA subfamily drug resistance transporter</fullName>
    </submittedName>
</protein>
<proteinExistence type="predicted"/>
<dbReference type="Gene3D" id="1.20.1720.10">
    <property type="entry name" value="Multidrug resistance protein D"/>
    <property type="match status" value="1"/>
</dbReference>
<sequence length="518" mass="54736">MRSTIAGMISRDVCGTGDCFISGGRAHDRSLLIDMTSPNPAAWRQKAMLLVVSVGFFMQTLDSTIVNTALPAMARDLGQSPLHMQAVVIAYALTMAVTIPLSGWLADRLGTRVVFSSALTIFSIGSAMCAYSGTLEALVWWRVVQGFGGAMLLPVGRLAVLRTFPREQFLQALAFVAVPGMIGPLIGPTLGGWLVKVASWHWVFLINVPVGVAGCVAAHFFLVSARAPHQTPFDLKGYLLLCVGMVATSLALDRRADMAGAHALMLVLLVVGFAGFVAYGLYANRAPQPLFSLAMFRVHTFSVGLLGNLFARIGIAAVPYLVPLLLQVSLGYTAFEAGLLMLPITITGIFAKSLATHLVMRYGYRPVLVWNTILAGCVMASFAAVTPNYPMPLLIIQLGILGGINSIQFTAMNTLTLKDLTPDDASGGNSLFSLVQMLAMSFGLTVGGALLVTFTGAFGASEGVGALPAFRSTFACVGVITCCSAWIFAQLTDREQMADGDGDTQAPAVTATPAPPTN</sequence>
<feature type="transmembrane region" description="Helical" evidence="8">
    <location>
        <begin position="47"/>
        <end position="70"/>
    </location>
</feature>
<dbReference type="CDD" id="cd17503">
    <property type="entry name" value="MFS_LmrB_MDR_like"/>
    <property type="match status" value="1"/>
</dbReference>
<dbReference type="SUPFAM" id="SSF103473">
    <property type="entry name" value="MFS general substrate transporter"/>
    <property type="match status" value="1"/>
</dbReference>
<feature type="transmembrane region" description="Helical" evidence="8">
    <location>
        <begin position="139"/>
        <end position="160"/>
    </location>
</feature>
<feature type="transmembrane region" description="Helical" evidence="8">
    <location>
        <begin position="235"/>
        <end position="252"/>
    </location>
</feature>
<dbReference type="PRINTS" id="PR01036">
    <property type="entry name" value="TCRTETB"/>
</dbReference>
<keyword evidence="6 8" id="KW-0472">Membrane</keyword>
<feature type="transmembrane region" description="Helical" evidence="8">
    <location>
        <begin position="258"/>
        <end position="282"/>
    </location>
</feature>
<dbReference type="Pfam" id="PF07690">
    <property type="entry name" value="MFS_1"/>
    <property type="match status" value="1"/>
</dbReference>
<feature type="transmembrane region" description="Helical" evidence="8">
    <location>
        <begin position="303"/>
        <end position="322"/>
    </location>
</feature>
<evidence type="ECO:0000256" key="7">
    <source>
        <dbReference type="SAM" id="MobiDB-lite"/>
    </source>
</evidence>
<reference evidence="10 11" key="1">
    <citation type="submission" date="2019-08" db="EMBL/GenBank/DDBJ databases">
        <authorList>
            <person name="Peeters C."/>
        </authorList>
    </citation>
    <scope>NUCLEOTIDE SEQUENCE [LARGE SCALE GENOMIC DNA]</scope>
    <source>
        <strain evidence="10 11">LMG 31111</strain>
    </source>
</reference>
<dbReference type="NCBIfam" id="TIGR00711">
    <property type="entry name" value="efflux_EmrB"/>
    <property type="match status" value="1"/>
</dbReference>